<dbReference type="Gene3D" id="1.20.120.530">
    <property type="entry name" value="GntR ligand-binding domain-like"/>
    <property type="match status" value="1"/>
</dbReference>
<dbReference type="GO" id="GO:0003700">
    <property type="term" value="F:DNA-binding transcription factor activity"/>
    <property type="evidence" value="ECO:0007669"/>
    <property type="project" value="InterPro"/>
</dbReference>
<keyword evidence="1" id="KW-0805">Transcription regulation</keyword>
<dbReference type="InterPro" id="IPR011711">
    <property type="entry name" value="GntR_C"/>
</dbReference>
<dbReference type="SMART" id="SM00895">
    <property type="entry name" value="FCD"/>
    <property type="match status" value="1"/>
</dbReference>
<reference evidence="5 6" key="1">
    <citation type="submission" date="2016-10" db="EMBL/GenBank/DDBJ databases">
        <authorList>
            <person name="de Groot N.N."/>
        </authorList>
    </citation>
    <scope>NUCLEOTIDE SEQUENCE [LARGE SCALE GENOMIC DNA]</scope>
    <source>
        <strain evidence="5 6">NP_1H</strain>
    </source>
</reference>
<keyword evidence="3" id="KW-0804">Transcription</keyword>
<evidence type="ECO:0000313" key="6">
    <source>
        <dbReference type="Proteomes" id="UP000199258"/>
    </source>
</evidence>
<protein>
    <submittedName>
        <fullName evidence="5">DNA-binding transcriptional regulator, GntR family</fullName>
    </submittedName>
</protein>
<feature type="domain" description="HTH gntR-type" evidence="4">
    <location>
        <begin position="10"/>
        <end position="77"/>
    </location>
</feature>
<dbReference type="STRING" id="335973.SAMN04488693_11074"/>
<dbReference type="InterPro" id="IPR000524">
    <property type="entry name" value="Tscrpt_reg_HTH_GntR"/>
</dbReference>
<gene>
    <name evidence="5" type="ORF">SAMN04488693_11074</name>
</gene>
<dbReference type="Proteomes" id="UP000199258">
    <property type="component" value="Unassembled WGS sequence"/>
</dbReference>
<dbReference type="PANTHER" id="PTHR43537">
    <property type="entry name" value="TRANSCRIPTIONAL REGULATOR, GNTR FAMILY"/>
    <property type="match status" value="1"/>
</dbReference>
<evidence type="ECO:0000313" key="5">
    <source>
        <dbReference type="EMBL" id="SDI38448.1"/>
    </source>
</evidence>
<evidence type="ECO:0000256" key="3">
    <source>
        <dbReference type="ARBA" id="ARBA00023163"/>
    </source>
</evidence>
<proteinExistence type="predicted"/>
<dbReference type="PANTHER" id="PTHR43537:SF24">
    <property type="entry name" value="GLUCONATE OPERON TRANSCRIPTIONAL REPRESSOR"/>
    <property type="match status" value="1"/>
</dbReference>
<dbReference type="SUPFAM" id="SSF46785">
    <property type="entry name" value="Winged helix' DNA-binding domain"/>
    <property type="match status" value="1"/>
</dbReference>
<dbReference type="InterPro" id="IPR036388">
    <property type="entry name" value="WH-like_DNA-bd_sf"/>
</dbReference>
<sequence>MPAAPTPRPPSLTERTIEAVRDGIRNGTFVPGELYSVYQLADRLAVSRSPVREALLRLAETGMVTIEKNRGFRVVLPGARELAEIMAVRVALEVPAAAHAARRAGPQDREALEKEREAMQQAVLDGDEGTFLLHDQHLHGLLLNLAGNSRTIRIIANLRDATRLVGMSTIRTSRSLEEVYAEHLPILTAVEHSDAEAAARAMRRHLESTGKLLLRGAATENDDVDRLWEDYVG</sequence>
<dbReference type="RefSeq" id="WP_090586920.1">
    <property type="nucleotide sequence ID" value="NZ_FNDT01000010.1"/>
</dbReference>
<dbReference type="GO" id="GO:0003677">
    <property type="term" value="F:DNA binding"/>
    <property type="evidence" value="ECO:0007669"/>
    <property type="project" value="UniProtKB-KW"/>
</dbReference>
<evidence type="ECO:0000259" key="4">
    <source>
        <dbReference type="PROSITE" id="PS50949"/>
    </source>
</evidence>
<organism evidence="5 6">
    <name type="scientific">Arthrobacter subterraneus</name>
    <dbReference type="NCBI Taxonomy" id="335973"/>
    <lineage>
        <taxon>Bacteria</taxon>
        <taxon>Bacillati</taxon>
        <taxon>Actinomycetota</taxon>
        <taxon>Actinomycetes</taxon>
        <taxon>Micrococcales</taxon>
        <taxon>Micrococcaceae</taxon>
        <taxon>Arthrobacter</taxon>
    </lineage>
</organism>
<dbReference type="PRINTS" id="PR00035">
    <property type="entry name" value="HTHGNTR"/>
</dbReference>
<dbReference type="PROSITE" id="PS50949">
    <property type="entry name" value="HTH_GNTR"/>
    <property type="match status" value="1"/>
</dbReference>
<dbReference type="SUPFAM" id="SSF48008">
    <property type="entry name" value="GntR ligand-binding domain-like"/>
    <property type="match status" value="1"/>
</dbReference>
<dbReference type="InterPro" id="IPR008920">
    <property type="entry name" value="TF_FadR/GntR_C"/>
</dbReference>
<dbReference type="EMBL" id="FNDT01000010">
    <property type="protein sequence ID" value="SDI38448.1"/>
    <property type="molecule type" value="Genomic_DNA"/>
</dbReference>
<evidence type="ECO:0000256" key="2">
    <source>
        <dbReference type="ARBA" id="ARBA00023125"/>
    </source>
</evidence>
<dbReference type="CDD" id="cd07377">
    <property type="entry name" value="WHTH_GntR"/>
    <property type="match status" value="1"/>
</dbReference>
<dbReference type="SMART" id="SM00345">
    <property type="entry name" value="HTH_GNTR"/>
    <property type="match status" value="1"/>
</dbReference>
<keyword evidence="6" id="KW-1185">Reference proteome</keyword>
<evidence type="ECO:0000256" key="1">
    <source>
        <dbReference type="ARBA" id="ARBA00023015"/>
    </source>
</evidence>
<keyword evidence="2 5" id="KW-0238">DNA-binding</keyword>
<name>A0A1G8K4U1_9MICC</name>
<dbReference type="Pfam" id="PF07729">
    <property type="entry name" value="FCD"/>
    <property type="match status" value="1"/>
</dbReference>
<dbReference type="AlphaFoldDB" id="A0A1G8K4U1"/>
<dbReference type="OrthoDB" id="4164516at2"/>
<dbReference type="InterPro" id="IPR036390">
    <property type="entry name" value="WH_DNA-bd_sf"/>
</dbReference>
<dbReference type="Gene3D" id="1.10.10.10">
    <property type="entry name" value="Winged helix-like DNA-binding domain superfamily/Winged helix DNA-binding domain"/>
    <property type="match status" value="1"/>
</dbReference>
<dbReference type="Pfam" id="PF00392">
    <property type="entry name" value="GntR"/>
    <property type="match status" value="1"/>
</dbReference>
<accession>A0A1G8K4U1</accession>